<dbReference type="PANTHER" id="PTHR38074">
    <property type="entry name" value="ALTERED INHERITANCE OF MITOCHONDRIA PROTEIN 24, MITOCHONDRIAL"/>
    <property type="match status" value="1"/>
</dbReference>
<evidence type="ECO:0000313" key="2">
    <source>
        <dbReference type="EMBL" id="PXF41195.1"/>
    </source>
</evidence>
<name>A0A2V3IGG8_9FLOR</name>
<dbReference type="SUPFAM" id="SSF51219">
    <property type="entry name" value="TRAP-like"/>
    <property type="match status" value="1"/>
</dbReference>
<dbReference type="AlphaFoldDB" id="A0A2V3IGG8"/>
<organism evidence="2 3">
    <name type="scientific">Gracilariopsis chorda</name>
    <dbReference type="NCBI Taxonomy" id="448386"/>
    <lineage>
        <taxon>Eukaryota</taxon>
        <taxon>Rhodophyta</taxon>
        <taxon>Florideophyceae</taxon>
        <taxon>Rhodymeniophycidae</taxon>
        <taxon>Gracilariales</taxon>
        <taxon>Gracilariaceae</taxon>
        <taxon>Gracilariopsis</taxon>
    </lineage>
</organism>
<sequence length="260" mass="28212">MPSDEKQAQGMVTSSCDDESSKHSLSSLVARTRIQPSSQSLFELERSKLLRINLKPKKDNYAWIKLGCIIARQGDLNTSRQSMREQGLGKIVKKAVSGEGMNLIKCKGDGIVFCADDDKLVSLVHLHEQTLFLNGNDVLALSPSLSYDFALMKGAHIASGSVFNIKVSGTGIMAFTSRGDVVTLEASPENPVYTDPNSTVAWTHQPSTKMALSMKSIVGRGSGEEVQFEFKGGVVIVQPFEEVPVSEPMRVPGTPVKVKL</sequence>
<dbReference type="InterPro" id="IPR016031">
    <property type="entry name" value="Trp_RNA-bd_attenuator-like_dom"/>
</dbReference>
<dbReference type="Gene3D" id="3.60.160.10">
    <property type="entry name" value="Mitochondrial biogenesis AIM24"/>
    <property type="match status" value="1"/>
</dbReference>
<dbReference type="InterPro" id="IPR036983">
    <property type="entry name" value="AIM24_sf"/>
</dbReference>
<gene>
    <name evidence="2" type="ORF">BWQ96_09089</name>
</gene>
<comment type="caution">
    <text evidence="2">The sequence shown here is derived from an EMBL/GenBank/DDBJ whole genome shotgun (WGS) entry which is preliminary data.</text>
</comment>
<dbReference type="Pfam" id="PF01987">
    <property type="entry name" value="AIM24"/>
    <property type="match status" value="1"/>
</dbReference>
<dbReference type="PANTHER" id="PTHR38074:SF1">
    <property type="entry name" value="ALTERED INHERITANCE OF MITOCHONDRIA PROTEIN 24, MITOCHONDRIAL"/>
    <property type="match status" value="1"/>
</dbReference>
<dbReference type="Proteomes" id="UP000247409">
    <property type="component" value="Unassembled WGS sequence"/>
</dbReference>
<reference evidence="2 3" key="1">
    <citation type="journal article" date="2018" name="Mol. Biol. Evol.">
        <title>Analysis of the draft genome of the red seaweed Gracilariopsis chorda provides insights into genome size evolution in Rhodophyta.</title>
        <authorList>
            <person name="Lee J."/>
            <person name="Yang E.C."/>
            <person name="Graf L."/>
            <person name="Yang J.H."/>
            <person name="Qiu H."/>
            <person name="Zel Zion U."/>
            <person name="Chan C.X."/>
            <person name="Stephens T.G."/>
            <person name="Weber A.P.M."/>
            <person name="Boo G.H."/>
            <person name="Boo S.M."/>
            <person name="Kim K.M."/>
            <person name="Shin Y."/>
            <person name="Jung M."/>
            <person name="Lee S.J."/>
            <person name="Yim H.S."/>
            <person name="Lee J.H."/>
            <person name="Bhattacharya D."/>
            <person name="Yoon H.S."/>
        </authorList>
    </citation>
    <scope>NUCLEOTIDE SEQUENCE [LARGE SCALE GENOMIC DNA]</scope>
    <source>
        <strain evidence="2 3">SKKU-2015</strain>
        <tissue evidence="2">Whole body</tissue>
    </source>
</reference>
<dbReference type="EMBL" id="NBIV01000228">
    <property type="protein sequence ID" value="PXF41195.1"/>
    <property type="molecule type" value="Genomic_DNA"/>
</dbReference>
<accession>A0A2V3IGG8</accession>
<dbReference type="InterPro" id="IPR002838">
    <property type="entry name" value="AIM24"/>
</dbReference>
<evidence type="ECO:0000256" key="1">
    <source>
        <dbReference type="SAM" id="MobiDB-lite"/>
    </source>
</evidence>
<evidence type="ECO:0000313" key="3">
    <source>
        <dbReference type="Proteomes" id="UP000247409"/>
    </source>
</evidence>
<proteinExistence type="predicted"/>
<feature type="region of interest" description="Disordered" evidence="1">
    <location>
        <begin position="1"/>
        <end position="24"/>
    </location>
</feature>
<dbReference type="OrthoDB" id="4721at2759"/>
<keyword evidence="3" id="KW-1185">Reference proteome</keyword>
<protein>
    <submittedName>
        <fullName evidence="2">Uncharacterized protein</fullName>
    </submittedName>
</protein>